<dbReference type="AlphaFoldDB" id="A0A9D4INZ2"/>
<proteinExistence type="predicted"/>
<dbReference type="EMBL" id="JAIWYP010000009">
    <property type="protein sequence ID" value="KAH3778488.1"/>
    <property type="molecule type" value="Genomic_DNA"/>
</dbReference>
<sequence length="80" mass="8948">MDSPRHSKACIQHEKAISNMEPQTKKEERAAWKHLDADVKQMGKCRDRCRDSRRTDTPGGNCLAAYVPDGTTVGDEMISS</sequence>
<evidence type="ECO:0000313" key="1">
    <source>
        <dbReference type="EMBL" id="KAH3778488.1"/>
    </source>
</evidence>
<comment type="caution">
    <text evidence="1">The sequence shown here is derived from an EMBL/GenBank/DDBJ whole genome shotgun (WGS) entry which is preliminary data.</text>
</comment>
<organism evidence="1 2">
    <name type="scientific">Dreissena polymorpha</name>
    <name type="common">Zebra mussel</name>
    <name type="synonym">Mytilus polymorpha</name>
    <dbReference type="NCBI Taxonomy" id="45954"/>
    <lineage>
        <taxon>Eukaryota</taxon>
        <taxon>Metazoa</taxon>
        <taxon>Spiralia</taxon>
        <taxon>Lophotrochozoa</taxon>
        <taxon>Mollusca</taxon>
        <taxon>Bivalvia</taxon>
        <taxon>Autobranchia</taxon>
        <taxon>Heteroconchia</taxon>
        <taxon>Euheterodonta</taxon>
        <taxon>Imparidentia</taxon>
        <taxon>Neoheterodontei</taxon>
        <taxon>Myida</taxon>
        <taxon>Dreissenoidea</taxon>
        <taxon>Dreissenidae</taxon>
        <taxon>Dreissena</taxon>
    </lineage>
</organism>
<reference evidence="1" key="2">
    <citation type="submission" date="2020-11" db="EMBL/GenBank/DDBJ databases">
        <authorList>
            <person name="McCartney M.A."/>
            <person name="Auch B."/>
            <person name="Kono T."/>
            <person name="Mallez S."/>
            <person name="Becker A."/>
            <person name="Gohl D.M."/>
            <person name="Silverstein K.A.T."/>
            <person name="Koren S."/>
            <person name="Bechman K.B."/>
            <person name="Herman A."/>
            <person name="Abrahante J.E."/>
            <person name="Garbe J."/>
        </authorList>
    </citation>
    <scope>NUCLEOTIDE SEQUENCE</scope>
    <source>
        <strain evidence="1">Duluth1</strain>
        <tissue evidence="1">Whole animal</tissue>
    </source>
</reference>
<dbReference type="Proteomes" id="UP000828390">
    <property type="component" value="Unassembled WGS sequence"/>
</dbReference>
<protein>
    <submittedName>
        <fullName evidence="1">Uncharacterized protein</fullName>
    </submittedName>
</protein>
<name>A0A9D4INZ2_DREPO</name>
<accession>A0A9D4INZ2</accession>
<keyword evidence="2" id="KW-1185">Reference proteome</keyword>
<gene>
    <name evidence="1" type="ORF">DPMN_179948</name>
</gene>
<evidence type="ECO:0000313" key="2">
    <source>
        <dbReference type="Proteomes" id="UP000828390"/>
    </source>
</evidence>
<reference evidence="1" key="1">
    <citation type="journal article" date="2019" name="bioRxiv">
        <title>The Genome of the Zebra Mussel, Dreissena polymorpha: A Resource for Invasive Species Research.</title>
        <authorList>
            <person name="McCartney M.A."/>
            <person name="Auch B."/>
            <person name="Kono T."/>
            <person name="Mallez S."/>
            <person name="Zhang Y."/>
            <person name="Obille A."/>
            <person name="Becker A."/>
            <person name="Abrahante J.E."/>
            <person name="Garbe J."/>
            <person name="Badalamenti J.P."/>
            <person name="Herman A."/>
            <person name="Mangelson H."/>
            <person name="Liachko I."/>
            <person name="Sullivan S."/>
            <person name="Sone E.D."/>
            <person name="Koren S."/>
            <person name="Silverstein K.A.T."/>
            <person name="Beckman K.B."/>
            <person name="Gohl D.M."/>
        </authorList>
    </citation>
    <scope>NUCLEOTIDE SEQUENCE</scope>
    <source>
        <strain evidence="1">Duluth1</strain>
        <tissue evidence="1">Whole animal</tissue>
    </source>
</reference>